<dbReference type="InterPro" id="IPR044140">
    <property type="entry name" value="ProRS_anticodon_short"/>
</dbReference>
<dbReference type="SUPFAM" id="SSF55681">
    <property type="entry name" value="Class II aaRS and biotin synthetases"/>
    <property type="match status" value="1"/>
</dbReference>
<evidence type="ECO:0000313" key="12">
    <source>
        <dbReference type="Proteomes" id="UP000177745"/>
    </source>
</evidence>
<dbReference type="EMBL" id="MGKY01000005">
    <property type="protein sequence ID" value="OGN34176.1"/>
    <property type="molecule type" value="Genomic_DNA"/>
</dbReference>
<evidence type="ECO:0000256" key="7">
    <source>
        <dbReference type="ARBA" id="ARBA00023146"/>
    </source>
</evidence>
<dbReference type="PANTHER" id="PTHR42753">
    <property type="entry name" value="MITOCHONDRIAL RIBOSOME PROTEIN L39/PROLYL-TRNA LIGASE FAMILY MEMBER"/>
    <property type="match status" value="1"/>
</dbReference>
<dbReference type="InterPro" id="IPR002314">
    <property type="entry name" value="aa-tRNA-synt_IIb"/>
</dbReference>
<dbReference type="InterPro" id="IPR045864">
    <property type="entry name" value="aa-tRNA-synth_II/BPL/LPL"/>
</dbReference>
<dbReference type="SUPFAM" id="SSF52954">
    <property type="entry name" value="Class II aaRS ABD-related"/>
    <property type="match status" value="1"/>
</dbReference>
<dbReference type="GO" id="GO:0004827">
    <property type="term" value="F:proline-tRNA ligase activity"/>
    <property type="evidence" value="ECO:0007669"/>
    <property type="project" value="UniProtKB-EC"/>
</dbReference>
<evidence type="ECO:0000256" key="5">
    <source>
        <dbReference type="ARBA" id="ARBA00022840"/>
    </source>
</evidence>
<dbReference type="CDD" id="cd00861">
    <property type="entry name" value="ProRS_anticodon_short"/>
    <property type="match status" value="1"/>
</dbReference>
<dbReference type="Gene3D" id="3.40.50.800">
    <property type="entry name" value="Anticodon-binding domain"/>
    <property type="match status" value="1"/>
</dbReference>
<keyword evidence="4" id="KW-0547">Nucleotide-binding</keyword>
<evidence type="ECO:0000256" key="2">
    <source>
        <dbReference type="ARBA" id="ARBA00019110"/>
    </source>
</evidence>
<evidence type="ECO:0000256" key="9">
    <source>
        <dbReference type="ARBA" id="ARBA00047671"/>
    </source>
</evidence>
<dbReference type="InterPro" id="IPR004154">
    <property type="entry name" value="Anticodon-bd"/>
</dbReference>
<dbReference type="InterPro" id="IPR006195">
    <property type="entry name" value="aa-tRNA-synth_II"/>
</dbReference>
<evidence type="ECO:0000259" key="10">
    <source>
        <dbReference type="PROSITE" id="PS50862"/>
    </source>
</evidence>
<dbReference type="PRINTS" id="PR01046">
    <property type="entry name" value="TRNASYNTHPRO"/>
</dbReference>
<dbReference type="InterPro" id="IPR050062">
    <property type="entry name" value="Pro-tRNA_synthetase"/>
</dbReference>
<evidence type="ECO:0000256" key="6">
    <source>
        <dbReference type="ARBA" id="ARBA00022917"/>
    </source>
</evidence>
<dbReference type="GO" id="GO:0005829">
    <property type="term" value="C:cytosol"/>
    <property type="evidence" value="ECO:0007669"/>
    <property type="project" value="TreeGrafter"/>
</dbReference>
<proteinExistence type="predicted"/>
<gene>
    <name evidence="11" type="ORF">A3G51_03075</name>
</gene>
<evidence type="ECO:0000256" key="8">
    <source>
        <dbReference type="ARBA" id="ARBA00029731"/>
    </source>
</evidence>
<evidence type="ECO:0000313" key="11">
    <source>
        <dbReference type="EMBL" id="OGN34176.1"/>
    </source>
</evidence>
<sequence length="411" mass="46192">MKLSKLFTKTVREAPADEPSKNAQLLIRGGFVFKNSAGIYSFLPLGWRVLGKIANIIREEINAIGGQEIFMPALVEKKYMEPTGRWNLDVGFFAKGLNEKESNYVLGWSHEEVLTAIASKFINSYKDLPFSAYQIQTKFRHEPRAKSGLLRGREFMMKDLYSFHASEEDLDVYYEEAKNAYLKIFERCGLRAVYTLAAGGVFTDKFTHEFQVVSDVGEDTIYICDKCGYAENKEITKLKDGDKCPKCDGKVSDKKSIEVGNIFDQGTKYSEALGLEFTDEAGNKNPVIMGAYGIGLGRVMGTAVEIHNDEKGIVWPENIAPYKVHLVSLEQNEEADKIYDDLEKSGVEVLYDDRDDKTAGEKFADADLIGCPVRIVVSKKTLEKNSVELKKRNEKEAKLVPLGEIKNYLTA</sequence>
<dbReference type="Proteomes" id="UP000177745">
    <property type="component" value="Unassembled WGS sequence"/>
</dbReference>
<dbReference type="Pfam" id="PF00587">
    <property type="entry name" value="tRNA-synt_2b"/>
    <property type="match status" value="1"/>
</dbReference>
<comment type="catalytic activity">
    <reaction evidence="9">
        <text>tRNA(Pro) + L-proline + ATP = L-prolyl-tRNA(Pro) + AMP + diphosphate</text>
        <dbReference type="Rhea" id="RHEA:14305"/>
        <dbReference type="Rhea" id="RHEA-COMP:9700"/>
        <dbReference type="Rhea" id="RHEA-COMP:9702"/>
        <dbReference type="ChEBI" id="CHEBI:30616"/>
        <dbReference type="ChEBI" id="CHEBI:33019"/>
        <dbReference type="ChEBI" id="CHEBI:60039"/>
        <dbReference type="ChEBI" id="CHEBI:78442"/>
        <dbReference type="ChEBI" id="CHEBI:78532"/>
        <dbReference type="ChEBI" id="CHEBI:456215"/>
        <dbReference type="EC" id="6.1.1.15"/>
    </reaction>
</comment>
<keyword evidence="3" id="KW-0436">Ligase</keyword>
<protein>
    <recommendedName>
        <fullName evidence="2">Proline--tRNA ligase</fullName>
        <ecNumber evidence="1">6.1.1.15</ecNumber>
    </recommendedName>
    <alternativeName>
        <fullName evidence="8">Prolyl-tRNA synthetase</fullName>
    </alternativeName>
</protein>
<dbReference type="PROSITE" id="PS50862">
    <property type="entry name" value="AA_TRNA_LIGASE_II"/>
    <property type="match status" value="1"/>
</dbReference>
<feature type="domain" description="Aminoacyl-transfer RNA synthetases class-II family profile" evidence="10">
    <location>
        <begin position="38"/>
        <end position="316"/>
    </location>
</feature>
<dbReference type="PANTHER" id="PTHR42753:SF2">
    <property type="entry name" value="PROLINE--TRNA LIGASE"/>
    <property type="match status" value="1"/>
</dbReference>
<comment type="caution">
    <text evidence="11">The sequence shown here is derived from an EMBL/GenBank/DDBJ whole genome shotgun (WGS) entry which is preliminary data.</text>
</comment>
<keyword evidence="5" id="KW-0067">ATP-binding</keyword>
<reference evidence="11 12" key="1">
    <citation type="journal article" date="2016" name="Nat. Commun.">
        <title>Thousands of microbial genomes shed light on interconnected biogeochemical processes in an aquifer system.</title>
        <authorList>
            <person name="Anantharaman K."/>
            <person name="Brown C.T."/>
            <person name="Hug L.A."/>
            <person name="Sharon I."/>
            <person name="Castelle C.J."/>
            <person name="Probst A.J."/>
            <person name="Thomas B.C."/>
            <person name="Singh A."/>
            <person name="Wilkins M.J."/>
            <person name="Karaoz U."/>
            <person name="Brodie E.L."/>
            <person name="Williams K.H."/>
            <person name="Hubbard S.S."/>
            <person name="Banfield J.F."/>
        </authorList>
    </citation>
    <scope>NUCLEOTIDE SEQUENCE [LARGE SCALE GENOMIC DNA]</scope>
</reference>
<dbReference type="GO" id="GO:0006433">
    <property type="term" value="P:prolyl-tRNA aminoacylation"/>
    <property type="evidence" value="ECO:0007669"/>
    <property type="project" value="InterPro"/>
</dbReference>
<organism evidence="11 12">
    <name type="scientific">Candidatus Yanofskybacteria bacterium RIFCSPLOWO2_12_FULL_43_11b</name>
    <dbReference type="NCBI Taxonomy" id="1802710"/>
    <lineage>
        <taxon>Bacteria</taxon>
        <taxon>Candidatus Yanofskyibacteriota</taxon>
    </lineage>
</organism>
<dbReference type="EC" id="6.1.1.15" evidence="1"/>
<keyword evidence="7" id="KW-0030">Aminoacyl-tRNA synthetase</keyword>
<dbReference type="Gene3D" id="3.30.930.10">
    <property type="entry name" value="Bira Bifunctional Protein, Domain 2"/>
    <property type="match status" value="1"/>
</dbReference>
<dbReference type="InterPro" id="IPR002316">
    <property type="entry name" value="Pro-tRNA-ligase_IIa"/>
</dbReference>
<dbReference type="AlphaFoldDB" id="A0A1F8HB58"/>
<evidence type="ECO:0000256" key="3">
    <source>
        <dbReference type="ARBA" id="ARBA00022598"/>
    </source>
</evidence>
<evidence type="ECO:0000256" key="1">
    <source>
        <dbReference type="ARBA" id="ARBA00012831"/>
    </source>
</evidence>
<dbReference type="GO" id="GO:0005524">
    <property type="term" value="F:ATP binding"/>
    <property type="evidence" value="ECO:0007669"/>
    <property type="project" value="UniProtKB-KW"/>
</dbReference>
<name>A0A1F8HB58_9BACT</name>
<keyword evidence="6" id="KW-0648">Protein biosynthesis</keyword>
<evidence type="ECO:0000256" key="4">
    <source>
        <dbReference type="ARBA" id="ARBA00022741"/>
    </source>
</evidence>
<accession>A0A1F8HB58</accession>
<dbReference type="Pfam" id="PF03129">
    <property type="entry name" value="HGTP_anticodon"/>
    <property type="match status" value="1"/>
</dbReference>
<dbReference type="InterPro" id="IPR036621">
    <property type="entry name" value="Anticodon-bd_dom_sf"/>
</dbReference>